<sequence>MELIGAMLPFIVIMGLMYLLMIRPQQKKAKETQNMLSSLKKGDSVVTIGGLHGIVDEVVEANNTVVIDCEGIYLTFERRAIARIVTKGETATATQTEELGTNTPEDSVDGE</sequence>
<evidence type="ECO:0000313" key="15">
    <source>
        <dbReference type="Proteomes" id="UP000321425"/>
    </source>
</evidence>
<accession>A0A1H7SZH6</accession>
<comment type="subcellular location">
    <subcellularLocation>
        <location evidence="1">Cell membrane</location>
        <topology evidence="1">Single-pass membrane protein</topology>
    </subcellularLocation>
</comment>
<keyword evidence="5 11" id="KW-0812">Transmembrane</keyword>
<evidence type="ECO:0000313" key="13">
    <source>
        <dbReference type="EMBL" id="SEL78001.1"/>
    </source>
</evidence>
<evidence type="ECO:0000256" key="3">
    <source>
        <dbReference type="ARBA" id="ARBA00022448"/>
    </source>
</evidence>
<feature type="transmembrane region" description="Helical" evidence="11">
    <location>
        <begin position="6"/>
        <end position="22"/>
    </location>
</feature>
<feature type="compositionally biased region" description="Polar residues" evidence="10">
    <location>
        <begin position="92"/>
        <end position="105"/>
    </location>
</feature>
<dbReference type="EMBL" id="FOBL01000010">
    <property type="protein sequence ID" value="SEL78001.1"/>
    <property type="molecule type" value="Genomic_DNA"/>
</dbReference>
<proteinExistence type="inferred from homology"/>
<evidence type="ECO:0000256" key="11">
    <source>
        <dbReference type="SAM" id="Phobius"/>
    </source>
</evidence>
<dbReference type="RefSeq" id="WP_091487690.1">
    <property type="nucleotide sequence ID" value="NZ_BJUX01000012.1"/>
</dbReference>
<dbReference type="Proteomes" id="UP000198548">
    <property type="component" value="Unassembled WGS sequence"/>
</dbReference>
<dbReference type="InterPro" id="IPR003849">
    <property type="entry name" value="Preprotein_translocase_YajC"/>
</dbReference>
<evidence type="ECO:0000256" key="8">
    <source>
        <dbReference type="ARBA" id="ARBA00023010"/>
    </source>
</evidence>
<evidence type="ECO:0000256" key="10">
    <source>
        <dbReference type="SAM" id="MobiDB-lite"/>
    </source>
</evidence>
<dbReference type="PANTHER" id="PTHR33909:SF1">
    <property type="entry name" value="SEC TRANSLOCON ACCESSORY COMPLEX SUBUNIT YAJC"/>
    <property type="match status" value="1"/>
</dbReference>
<dbReference type="STRING" id="426703.SAMN04488100_11055"/>
<evidence type="ECO:0000256" key="7">
    <source>
        <dbReference type="ARBA" id="ARBA00022989"/>
    </source>
</evidence>
<keyword evidence="15" id="KW-1185">Reference proteome</keyword>
<keyword evidence="3" id="KW-0813">Transport</keyword>
<feature type="region of interest" description="Disordered" evidence="10">
    <location>
        <begin position="92"/>
        <end position="111"/>
    </location>
</feature>
<comment type="similarity">
    <text evidence="2">Belongs to the YajC family.</text>
</comment>
<evidence type="ECO:0000256" key="5">
    <source>
        <dbReference type="ARBA" id="ARBA00022692"/>
    </source>
</evidence>
<protein>
    <submittedName>
        <fullName evidence="13">Preprotein translocase subunit YajC</fullName>
    </submittedName>
</protein>
<reference evidence="13 14" key="1">
    <citation type="submission" date="2016-10" db="EMBL/GenBank/DDBJ databases">
        <authorList>
            <person name="de Groot N.N."/>
        </authorList>
    </citation>
    <scope>NUCLEOTIDE SEQUENCE [LARGE SCALE GENOMIC DNA]</scope>
    <source>
        <strain evidence="13 14">DSM 19182</strain>
    </source>
</reference>
<dbReference type="Pfam" id="PF02699">
    <property type="entry name" value="YajC"/>
    <property type="match status" value="1"/>
</dbReference>
<dbReference type="GO" id="GO:0005886">
    <property type="term" value="C:plasma membrane"/>
    <property type="evidence" value="ECO:0007669"/>
    <property type="project" value="UniProtKB-SubCell"/>
</dbReference>
<evidence type="ECO:0000256" key="1">
    <source>
        <dbReference type="ARBA" id="ARBA00004162"/>
    </source>
</evidence>
<keyword evidence="6" id="KW-0653">Protein transport</keyword>
<dbReference type="AlphaFoldDB" id="A0A1H7SZH6"/>
<keyword evidence="9 11" id="KW-0472">Membrane</keyword>
<dbReference type="PRINTS" id="PR01853">
    <property type="entry name" value="YAJCTRNLCASE"/>
</dbReference>
<evidence type="ECO:0000313" key="12">
    <source>
        <dbReference type="EMBL" id="GEK89262.1"/>
    </source>
</evidence>
<evidence type="ECO:0000256" key="4">
    <source>
        <dbReference type="ARBA" id="ARBA00022475"/>
    </source>
</evidence>
<name>A0A1H7SZH6_9LACT</name>
<evidence type="ECO:0000313" key="14">
    <source>
        <dbReference type="Proteomes" id="UP000198548"/>
    </source>
</evidence>
<dbReference type="Proteomes" id="UP000321425">
    <property type="component" value="Unassembled WGS sequence"/>
</dbReference>
<keyword evidence="8" id="KW-0811">Translocation</keyword>
<organism evidence="13 14">
    <name type="scientific">Alkalibacterium putridalgicola</name>
    <dbReference type="NCBI Taxonomy" id="426703"/>
    <lineage>
        <taxon>Bacteria</taxon>
        <taxon>Bacillati</taxon>
        <taxon>Bacillota</taxon>
        <taxon>Bacilli</taxon>
        <taxon>Lactobacillales</taxon>
        <taxon>Carnobacteriaceae</taxon>
        <taxon>Alkalibacterium</taxon>
    </lineage>
</organism>
<keyword evidence="7 11" id="KW-1133">Transmembrane helix</keyword>
<dbReference type="EMBL" id="BJUX01000012">
    <property type="protein sequence ID" value="GEK89262.1"/>
    <property type="molecule type" value="Genomic_DNA"/>
</dbReference>
<dbReference type="OrthoDB" id="9800132at2"/>
<keyword evidence="4" id="KW-1003">Cell membrane</keyword>
<gene>
    <name evidence="12" type="primary">yajC</name>
    <name evidence="12" type="ORF">APU01nite_13010</name>
    <name evidence="13" type="ORF">SAMN04488100_11055</name>
</gene>
<dbReference type="GO" id="GO:0015031">
    <property type="term" value="P:protein transport"/>
    <property type="evidence" value="ECO:0007669"/>
    <property type="project" value="UniProtKB-KW"/>
</dbReference>
<evidence type="ECO:0000256" key="2">
    <source>
        <dbReference type="ARBA" id="ARBA00006742"/>
    </source>
</evidence>
<evidence type="ECO:0000256" key="9">
    <source>
        <dbReference type="ARBA" id="ARBA00023136"/>
    </source>
</evidence>
<dbReference type="SMART" id="SM01323">
    <property type="entry name" value="YajC"/>
    <property type="match status" value="1"/>
</dbReference>
<evidence type="ECO:0000256" key="6">
    <source>
        <dbReference type="ARBA" id="ARBA00022927"/>
    </source>
</evidence>
<reference evidence="12 15" key="2">
    <citation type="submission" date="2019-07" db="EMBL/GenBank/DDBJ databases">
        <title>Whole genome shotgun sequence of Alkalibacterium putridalgicola NBRC 103243.</title>
        <authorList>
            <person name="Hosoyama A."/>
            <person name="Uohara A."/>
            <person name="Ohji S."/>
            <person name="Ichikawa N."/>
        </authorList>
    </citation>
    <scope>NUCLEOTIDE SEQUENCE [LARGE SCALE GENOMIC DNA]</scope>
    <source>
        <strain evidence="12 15">NBRC 103243</strain>
    </source>
</reference>
<dbReference type="PANTHER" id="PTHR33909">
    <property type="entry name" value="SEC TRANSLOCON ACCESSORY COMPLEX SUBUNIT YAJC"/>
    <property type="match status" value="1"/>
</dbReference>
<dbReference type="NCBIfam" id="TIGR00739">
    <property type="entry name" value="yajC"/>
    <property type="match status" value="1"/>
</dbReference>